<dbReference type="SUPFAM" id="SSF50729">
    <property type="entry name" value="PH domain-like"/>
    <property type="match status" value="1"/>
</dbReference>
<feature type="compositionally biased region" description="Low complexity" evidence="3">
    <location>
        <begin position="290"/>
        <end position="301"/>
    </location>
</feature>
<dbReference type="InterPro" id="IPR035892">
    <property type="entry name" value="C2_domain_sf"/>
</dbReference>
<dbReference type="InterPro" id="IPR011993">
    <property type="entry name" value="PH-like_dom_sf"/>
</dbReference>
<name>A0A8H7PQW1_9FUNG</name>
<dbReference type="SMART" id="SM00233">
    <property type="entry name" value="PH"/>
    <property type="match status" value="1"/>
</dbReference>
<dbReference type="InterPro" id="IPR052007">
    <property type="entry name" value="Bud4"/>
</dbReference>
<evidence type="ECO:0000256" key="2">
    <source>
        <dbReference type="ARBA" id="ARBA00023306"/>
    </source>
</evidence>
<feature type="compositionally biased region" description="Polar residues" evidence="3">
    <location>
        <begin position="25"/>
        <end position="47"/>
    </location>
</feature>
<keyword evidence="6" id="KW-1185">Reference proteome</keyword>
<dbReference type="EMBL" id="JAEPRA010000011">
    <property type="protein sequence ID" value="KAG2178518.1"/>
    <property type="molecule type" value="Genomic_DNA"/>
</dbReference>
<dbReference type="Gene3D" id="2.30.29.30">
    <property type="entry name" value="Pleckstrin-homology domain (PH domain)/Phosphotyrosine-binding domain (PTB)"/>
    <property type="match status" value="1"/>
</dbReference>
<feature type="region of interest" description="Disordered" evidence="3">
    <location>
        <begin position="433"/>
        <end position="471"/>
    </location>
</feature>
<dbReference type="PANTHER" id="PTHR36100">
    <property type="entry name" value="BUD SITE SELECTION PROTEIN 4"/>
    <property type="match status" value="1"/>
</dbReference>
<comment type="caution">
    <text evidence="5">The sequence shown here is derived from an EMBL/GenBank/DDBJ whole genome shotgun (WGS) entry which is preliminary data.</text>
</comment>
<gene>
    <name evidence="5" type="ORF">INT44_001670</name>
</gene>
<evidence type="ECO:0000256" key="3">
    <source>
        <dbReference type="SAM" id="MobiDB-lite"/>
    </source>
</evidence>
<feature type="region of interest" description="Disordered" evidence="3">
    <location>
        <begin position="25"/>
        <end position="54"/>
    </location>
</feature>
<accession>A0A8H7PQW1</accession>
<evidence type="ECO:0000259" key="4">
    <source>
        <dbReference type="PROSITE" id="PS50003"/>
    </source>
</evidence>
<evidence type="ECO:0000313" key="6">
    <source>
        <dbReference type="Proteomes" id="UP000612746"/>
    </source>
</evidence>
<dbReference type="GO" id="GO:0051301">
    <property type="term" value="P:cell division"/>
    <property type="evidence" value="ECO:0007669"/>
    <property type="project" value="UniProtKB-KW"/>
</dbReference>
<dbReference type="Proteomes" id="UP000612746">
    <property type="component" value="Unassembled WGS sequence"/>
</dbReference>
<feature type="compositionally biased region" description="Polar residues" evidence="3">
    <location>
        <begin position="444"/>
        <end position="461"/>
    </location>
</feature>
<dbReference type="PROSITE" id="PS50003">
    <property type="entry name" value="PH_DOMAIN"/>
    <property type="match status" value="1"/>
</dbReference>
<evidence type="ECO:0000313" key="5">
    <source>
        <dbReference type="EMBL" id="KAG2178518.1"/>
    </source>
</evidence>
<keyword evidence="2" id="KW-0131">Cell cycle</keyword>
<dbReference type="Pfam" id="PF00169">
    <property type="entry name" value="PH"/>
    <property type="match status" value="1"/>
</dbReference>
<dbReference type="PANTHER" id="PTHR36100:SF1">
    <property type="entry name" value="BUD SITE SELECTION PROTEIN 4"/>
    <property type="match status" value="1"/>
</dbReference>
<protein>
    <recommendedName>
        <fullName evidence="4">PH domain-containing protein</fullName>
    </recommendedName>
</protein>
<feature type="domain" description="PH" evidence="4">
    <location>
        <begin position="847"/>
        <end position="1002"/>
    </location>
</feature>
<dbReference type="OrthoDB" id="2123378at2759"/>
<dbReference type="InterPro" id="IPR001849">
    <property type="entry name" value="PH_domain"/>
</dbReference>
<dbReference type="GO" id="GO:0005525">
    <property type="term" value="F:GTP binding"/>
    <property type="evidence" value="ECO:0007669"/>
    <property type="project" value="TreeGrafter"/>
</dbReference>
<keyword evidence="1" id="KW-0132">Cell division</keyword>
<evidence type="ECO:0000256" key="1">
    <source>
        <dbReference type="ARBA" id="ARBA00022618"/>
    </source>
</evidence>
<organism evidence="5 6">
    <name type="scientific">Umbelopsis vinacea</name>
    <dbReference type="NCBI Taxonomy" id="44442"/>
    <lineage>
        <taxon>Eukaryota</taxon>
        <taxon>Fungi</taxon>
        <taxon>Fungi incertae sedis</taxon>
        <taxon>Mucoromycota</taxon>
        <taxon>Mucoromycotina</taxon>
        <taxon>Umbelopsidomycetes</taxon>
        <taxon>Umbelopsidales</taxon>
        <taxon>Umbelopsidaceae</taxon>
        <taxon>Umbelopsis</taxon>
    </lineage>
</organism>
<reference evidence="5" key="1">
    <citation type="submission" date="2020-12" db="EMBL/GenBank/DDBJ databases">
        <title>Metabolic potential, ecology and presence of endohyphal bacteria is reflected in genomic diversity of Mucoromycotina.</title>
        <authorList>
            <person name="Muszewska A."/>
            <person name="Okrasinska A."/>
            <person name="Steczkiewicz K."/>
            <person name="Drgas O."/>
            <person name="Orlowska M."/>
            <person name="Perlinska-Lenart U."/>
            <person name="Aleksandrzak-Piekarczyk T."/>
            <person name="Szatraj K."/>
            <person name="Zielenkiewicz U."/>
            <person name="Pilsyk S."/>
            <person name="Malc E."/>
            <person name="Mieczkowski P."/>
            <person name="Kruszewska J.S."/>
            <person name="Biernat P."/>
            <person name="Pawlowska J."/>
        </authorList>
    </citation>
    <scope>NUCLEOTIDE SEQUENCE</scope>
    <source>
        <strain evidence="5">WA0000051536</strain>
    </source>
</reference>
<proteinExistence type="predicted"/>
<feature type="region of interest" description="Disordered" evidence="3">
    <location>
        <begin position="286"/>
        <end position="331"/>
    </location>
</feature>
<sequence>MSIEMEPLVRLSTVKVDKQDEYFDSQMSDGSVYENLQNPAPLTSRSDPGTEHNKPQFVKAHRRGGSYIPGGYNFAANNTKVPLPKSKLEQLGSAFPAKKIEVASLAIKSAAQRSSVLHIERSISSPLPAVSSHLMRPSVGRWRPNNGLHDIDIHRQSNSQYARTALSNGSSNRSHIVATKPRPNIVKQEDTEESSRRKTVTWCELTEVHEFVHTDSQNKDIKPVKAIDQSAKGDLTEKKPAQESQAFKDDNQVFVKDISFGNQSLPPLDMNKLQIVTASQLSKCVDTDSDISISSPSSEDSMPFTDAPEVPELPDAAPAPETQQYKRSSRISRDDVLSRLAELKKNRSEEDAFEAINMTKDKPATSDAEQIVNDFDEADSKETSDITANIVEASSVAYVDQADPPIADKPTLTTVQIPETKLAISDRFASEETLTSAMVPPRPKSSSGIPTKPKSNTNAASASRPMDLSEWYKQRKRMERVRREQVIDGKYDFDMDEANADVQKEKDNEIPMLLGESSRRATYTEGVTNMIPLTTNRPGVGFEKSLLEDFERIAEGQKPKGYRERRISKVVVASADFEKAGGADQAITDALAVKAAKINVPADVMEAYDDSAQSIHSIESTANFAPRPWMERRRSMDLLSRSSPDSSARGRLYIKVIAAQDLDFPFPSRDMEARCVLNEGTYEHTSPSRRLSRNTEFGHEFKLETHDFLDFTITIHVKHPDTDRSTTLSRILSTQRKPRAEGLSKYINNDDGALAQVRISFQDIMSECQSKICTATFHLVNGWYKDAGLPLINSRNRMARRPIREKVVGKLIVKLAYLPGVDPQRFSLPPSLEACEEALNIRRWHETSWHTGYMSQLGGDLNFWRRRFFKLVGGRLYSHTDTNHSLRSVIDLSKAEIMTVDHAIVAHSQEPHVLEMIEMLPPTDNDLHPHIKPGSIMSSQMSISSQSTNQRLSRNSLDSDSLYCSVKNSIRLTFSNGEHMDFFCDNSRERKQWVDVLKSIVGRVPEWPEWLTEGREVLHQ</sequence>
<dbReference type="AlphaFoldDB" id="A0A8H7PQW1"/>
<dbReference type="SUPFAM" id="SSF49562">
    <property type="entry name" value="C2 domain (Calcium/lipid-binding domain, CaLB)"/>
    <property type="match status" value="1"/>
</dbReference>